<accession>A0A174EX16</accession>
<feature type="coiled-coil region" evidence="1">
    <location>
        <begin position="106"/>
        <end position="135"/>
    </location>
</feature>
<name>A0A174EX16_BACUN</name>
<evidence type="ECO:0000256" key="1">
    <source>
        <dbReference type="SAM" id="Coils"/>
    </source>
</evidence>
<dbReference type="Proteomes" id="UP000095419">
    <property type="component" value="Unassembled WGS sequence"/>
</dbReference>
<dbReference type="SUPFAM" id="SSF54616">
    <property type="entry name" value="DNA-binding domain of Mlu1-box binding protein MBP1"/>
    <property type="match status" value="1"/>
</dbReference>
<dbReference type="AlphaFoldDB" id="A0A174EX16"/>
<keyword evidence="1" id="KW-0175">Coiled coil</keyword>
<dbReference type="SMART" id="SM01252">
    <property type="entry name" value="KilA-N"/>
    <property type="match status" value="1"/>
</dbReference>
<evidence type="ECO:0000259" key="2">
    <source>
        <dbReference type="PROSITE" id="PS51301"/>
    </source>
</evidence>
<dbReference type="EMBL" id="CYZF01000004">
    <property type="protein sequence ID" value="CUO42011.1"/>
    <property type="molecule type" value="Genomic_DNA"/>
</dbReference>
<dbReference type="Pfam" id="PF03374">
    <property type="entry name" value="ANT"/>
    <property type="match status" value="1"/>
</dbReference>
<evidence type="ECO:0000313" key="3">
    <source>
        <dbReference type="EMBL" id="CUO42011.1"/>
    </source>
</evidence>
<sequence>MVNATEMAKPFGKLVGDWLRLKATTEFTEALSADMHIPISALIQVVKGGNSEQGTWLHEDVALEFARWLSPSFAIWCNKRIKELLQYGMTAMQPTLEQMINNPDLVISLATQLKNEREEKQRLEQQNALQEEQLLQAAPKVSYYDNHLQSVNTQTSTQVAKQIGMDAEKLHKKLKEIGVIYRQSGQWLLHTPYSTWGLHSTRTQTYTRSDGSIGTNVYTVWTTKGVRFIIALCESGWDVKKAIKLIKGELIPVA</sequence>
<dbReference type="InterPro" id="IPR017880">
    <property type="entry name" value="KilA_N"/>
</dbReference>
<dbReference type="RefSeq" id="WP_240059088.1">
    <property type="nucleotide sequence ID" value="NZ_CP072239.1"/>
</dbReference>
<proteinExistence type="predicted"/>
<dbReference type="GO" id="GO:0003677">
    <property type="term" value="F:DNA binding"/>
    <property type="evidence" value="ECO:0007669"/>
    <property type="project" value="InterPro"/>
</dbReference>
<protein>
    <submittedName>
        <fullName evidence="3">Prophage antirepressor</fullName>
    </submittedName>
</protein>
<dbReference type="InterPro" id="IPR018004">
    <property type="entry name" value="KilA/APSES_HTH"/>
</dbReference>
<feature type="domain" description="KilA-N" evidence="2">
    <location>
        <begin position="1"/>
        <end position="84"/>
    </location>
</feature>
<organism evidence="3 4">
    <name type="scientific">Bacteroides uniformis</name>
    <dbReference type="NCBI Taxonomy" id="820"/>
    <lineage>
        <taxon>Bacteria</taxon>
        <taxon>Pseudomonadati</taxon>
        <taxon>Bacteroidota</taxon>
        <taxon>Bacteroidia</taxon>
        <taxon>Bacteroidales</taxon>
        <taxon>Bacteroidaceae</taxon>
        <taxon>Bacteroides</taxon>
    </lineage>
</organism>
<evidence type="ECO:0000313" key="4">
    <source>
        <dbReference type="Proteomes" id="UP000095419"/>
    </source>
</evidence>
<dbReference type="PROSITE" id="PS51301">
    <property type="entry name" value="KILA_N"/>
    <property type="match status" value="1"/>
</dbReference>
<dbReference type="InterPro" id="IPR005039">
    <property type="entry name" value="Ant_C"/>
</dbReference>
<dbReference type="InterPro" id="IPR036887">
    <property type="entry name" value="HTH_APSES_sf"/>
</dbReference>
<reference evidence="3 4" key="1">
    <citation type="submission" date="2015-09" db="EMBL/GenBank/DDBJ databases">
        <authorList>
            <consortium name="Pathogen Informatics"/>
        </authorList>
    </citation>
    <scope>NUCLEOTIDE SEQUENCE [LARGE SCALE GENOMIC DNA]</scope>
    <source>
        <strain evidence="3 4">2789STDY5608791</strain>
    </source>
</reference>
<dbReference type="Pfam" id="PF04383">
    <property type="entry name" value="KilA-N"/>
    <property type="match status" value="1"/>
</dbReference>
<gene>
    <name evidence="3" type="ORF">ERS417307_01646</name>
</gene>